<proteinExistence type="predicted"/>
<reference evidence="2" key="2">
    <citation type="submission" date="2022-01" db="EMBL/GenBank/DDBJ databases">
        <authorList>
            <person name="Yamashiro T."/>
            <person name="Shiraishi A."/>
            <person name="Satake H."/>
            <person name="Nakayama K."/>
        </authorList>
    </citation>
    <scope>NUCLEOTIDE SEQUENCE</scope>
</reference>
<evidence type="ECO:0000256" key="1">
    <source>
        <dbReference type="SAM" id="MobiDB-lite"/>
    </source>
</evidence>
<comment type="caution">
    <text evidence="2">The sequence shown here is derived from an EMBL/GenBank/DDBJ whole genome shotgun (WGS) entry which is preliminary data.</text>
</comment>
<keyword evidence="3" id="KW-1185">Reference proteome</keyword>
<protein>
    <submittedName>
        <fullName evidence="2">Uncharacterized protein</fullName>
    </submittedName>
</protein>
<accession>A0ABQ5AE54</accession>
<dbReference type="EMBL" id="BQNB010012147">
    <property type="protein sequence ID" value="GJS99816.1"/>
    <property type="molecule type" value="Genomic_DNA"/>
</dbReference>
<evidence type="ECO:0000313" key="3">
    <source>
        <dbReference type="Proteomes" id="UP001151760"/>
    </source>
</evidence>
<feature type="compositionally biased region" description="Low complexity" evidence="1">
    <location>
        <begin position="10"/>
        <end position="24"/>
    </location>
</feature>
<evidence type="ECO:0000313" key="2">
    <source>
        <dbReference type="EMBL" id="GJS99816.1"/>
    </source>
</evidence>
<feature type="region of interest" description="Disordered" evidence="1">
    <location>
        <begin position="1"/>
        <end position="32"/>
    </location>
</feature>
<name>A0ABQ5AE54_9ASTR</name>
<gene>
    <name evidence="2" type="ORF">Tco_0820986</name>
</gene>
<organism evidence="2 3">
    <name type="scientific">Tanacetum coccineum</name>
    <dbReference type="NCBI Taxonomy" id="301880"/>
    <lineage>
        <taxon>Eukaryota</taxon>
        <taxon>Viridiplantae</taxon>
        <taxon>Streptophyta</taxon>
        <taxon>Embryophyta</taxon>
        <taxon>Tracheophyta</taxon>
        <taxon>Spermatophyta</taxon>
        <taxon>Magnoliopsida</taxon>
        <taxon>eudicotyledons</taxon>
        <taxon>Gunneridae</taxon>
        <taxon>Pentapetalae</taxon>
        <taxon>asterids</taxon>
        <taxon>campanulids</taxon>
        <taxon>Asterales</taxon>
        <taxon>Asteraceae</taxon>
        <taxon>Asteroideae</taxon>
        <taxon>Anthemideae</taxon>
        <taxon>Anthemidinae</taxon>
        <taxon>Tanacetum</taxon>
    </lineage>
</organism>
<dbReference type="Proteomes" id="UP001151760">
    <property type="component" value="Unassembled WGS sequence"/>
</dbReference>
<sequence length="237" mass="26637">MPSTPGGIESSCSRNSSISSIRKSLPPKGVSCGRERNDCKASWLSLWNIYNGEFGPPERKTGKEVDLVSNHLRSVTGISLGILEGILSLEVPPASGVQCILIFGIRAYRMYRVDAILDKHHGWGIPLRRSLNGPITMPRKTSSHEDIDSRGLFFKKIRAASPRRENWEEKHKLKPTYSGAVRELHCRSDLVEIRMGNFLGNNDSHPRNPRFGEFNRRFGLVVVDVYVLENRCAHATK</sequence>
<reference evidence="2" key="1">
    <citation type="journal article" date="2022" name="Int. J. Mol. Sci.">
        <title>Draft Genome of Tanacetum Coccineum: Genomic Comparison of Closely Related Tanacetum-Family Plants.</title>
        <authorList>
            <person name="Yamashiro T."/>
            <person name="Shiraishi A."/>
            <person name="Nakayama K."/>
            <person name="Satake H."/>
        </authorList>
    </citation>
    <scope>NUCLEOTIDE SEQUENCE</scope>
</reference>